<feature type="region of interest" description="Disordered" evidence="1">
    <location>
        <begin position="89"/>
        <end position="109"/>
    </location>
</feature>
<evidence type="ECO:0000313" key="2">
    <source>
        <dbReference type="EMBL" id="EPR10512.1"/>
    </source>
</evidence>
<dbReference type="InterPro" id="IPR036648">
    <property type="entry name" value="CN_Hdrase_a/SCN_Hdrase_g_sf"/>
</dbReference>
<evidence type="ECO:0000256" key="1">
    <source>
        <dbReference type="SAM" id="MobiDB-lite"/>
    </source>
</evidence>
<dbReference type="STRING" id="1330534.L323_13030"/>
<proteinExistence type="predicted"/>
<dbReference type="SUPFAM" id="SSF56209">
    <property type="entry name" value="Nitrile hydratase alpha chain"/>
    <property type="match status" value="1"/>
</dbReference>
<gene>
    <name evidence="2" type="ORF">L323_13030</name>
</gene>
<name>U4QZS7_9FIRM</name>
<comment type="caution">
    <text evidence="2">The sequence shown here is derived from an EMBL/GenBank/DDBJ whole genome shotgun (WGS) entry which is preliminary data.</text>
</comment>
<accession>U4QZS7</accession>
<dbReference type="GO" id="GO:0003824">
    <property type="term" value="F:catalytic activity"/>
    <property type="evidence" value="ECO:0007669"/>
    <property type="project" value="InterPro"/>
</dbReference>
<sequence length="109" mass="12376">MMDEKNGMEMQEDSSGIKMVIIRILSDEDFKQELIEDPDTALEGYELTEVQKILIKSLSPEDLDNLSPDNIEEYFSADAAVYTPDEGASLDEFDTFEGDDLLDEDEDKK</sequence>
<reference evidence="2 3" key="1">
    <citation type="journal article" date="2013" name="Genome Announc.">
        <title>Draft Genome Sequence of the Cellulolytic Bacterium Clostridium papyrosolvens C7 (ATCC 700395).</title>
        <authorList>
            <person name="Zepeda V."/>
            <person name="Dassa B."/>
            <person name="Borovok I."/>
            <person name="Lamed R."/>
            <person name="Bayer E.A."/>
            <person name="Cate J.H."/>
        </authorList>
    </citation>
    <scope>NUCLEOTIDE SEQUENCE [LARGE SCALE GENOMIC DNA]</scope>
    <source>
        <strain evidence="2 3">C7</strain>
    </source>
</reference>
<evidence type="ECO:0000313" key="3">
    <source>
        <dbReference type="Proteomes" id="UP000016860"/>
    </source>
</evidence>
<organism evidence="2 3">
    <name type="scientific">Ruminiclostridium papyrosolvens C7</name>
    <dbReference type="NCBI Taxonomy" id="1330534"/>
    <lineage>
        <taxon>Bacteria</taxon>
        <taxon>Bacillati</taxon>
        <taxon>Bacillota</taxon>
        <taxon>Clostridia</taxon>
        <taxon>Eubacteriales</taxon>
        <taxon>Oscillospiraceae</taxon>
        <taxon>Ruminiclostridium</taxon>
    </lineage>
</organism>
<dbReference type="RefSeq" id="WP_020816080.1">
    <property type="nucleotide sequence ID" value="NZ_ATAY01000063.1"/>
</dbReference>
<protein>
    <submittedName>
        <fullName evidence="2">Uncharacterized protein</fullName>
    </submittedName>
</protein>
<dbReference type="PATRIC" id="fig|1330534.3.peg.2583"/>
<dbReference type="OrthoDB" id="1740100at2"/>
<dbReference type="GO" id="GO:0046914">
    <property type="term" value="F:transition metal ion binding"/>
    <property type="evidence" value="ECO:0007669"/>
    <property type="project" value="InterPro"/>
</dbReference>
<dbReference type="NCBIfam" id="NF038399">
    <property type="entry name" value="NH_RiPP_Os17"/>
    <property type="match status" value="1"/>
</dbReference>
<dbReference type="EMBL" id="ATAY01000063">
    <property type="protein sequence ID" value="EPR10512.1"/>
    <property type="molecule type" value="Genomic_DNA"/>
</dbReference>
<dbReference type="AlphaFoldDB" id="U4QZS7"/>
<dbReference type="Proteomes" id="UP000016860">
    <property type="component" value="Unassembled WGS sequence"/>
</dbReference>